<dbReference type="AlphaFoldDB" id="A0A319D1M1"/>
<dbReference type="Proteomes" id="UP000247810">
    <property type="component" value="Unassembled WGS sequence"/>
</dbReference>
<keyword evidence="3" id="KW-1185">Reference proteome</keyword>
<organism evidence="2 3">
    <name type="scientific">Aspergillus ellipticus CBS 707.79</name>
    <dbReference type="NCBI Taxonomy" id="1448320"/>
    <lineage>
        <taxon>Eukaryota</taxon>
        <taxon>Fungi</taxon>
        <taxon>Dikarya</taxon>
        <taxon>Ascomycota</taxon>
        <taxon>Pezizomycotina</taxon>
        <taxon>Eurotiomycetes</taxon>
        <taxon>Eurotiomycetidae</taxon>
        <taxon>Eurotiales</taxon>
        <taxon>Aspergillaceae</taxon>
        <taxon>Aspergillus</taxon>
        <taxon>Aspergillus subgen. Circumdati</taxon>
    </lineage>
</organism>
<protein>
    <submittedName>
        <fullName evidence="2">Uncharacterized protein</fullName>
    </submittedName>
</protein>
<evidence type="ECO:0000313" key="3">
    <source>
        <dbReference type="Proteomes" id="UP000247810"/>
    </source>
</evidence>
<reference evidence="2 3" key="1">
    <citation type="submission" date="2018-02" db="EMBL/GenBank/DDBJ databases">
        <title>The genomes of Aspergillus section Nigri reveals drivers in fungal speciation.</title>
        <authorList>
            <consortium name="DOE Joint Genome Institute"/>
            <person name="Vesth T.C."/>
            <person name="Nybo J."/>
            <person name="Theobald S."/>
            <person name="Brandl J."/>
            <person name="Frisvad J.C."/>
            <person name="Nielsen K.F."/>
            <person name="Lyhne E.K."/>
            <person name="Kogle M.E."/>
            <person name="Kuo A."/>
            <person name="Riley R."/>
            <person name="Clum A."/>
            <person name="Nolan M."/>
            <person name="Lipzen A."/>
            <person name="Salamov A."/>
            <person name="Henrissat B."/>
            <person name="Wiebenga A."/>
            <person name="De vries R.P."/>
            <person name="Grigoriev I.V."/>
            <person name="Mortensen U.H."/>
            <person name="Andersen M.R."/>
            <person name="Baker S.E."/>
        </authorList>
    </citation>
    <scope>NUCLEOTIDE SEQUENCE [LARGE SCALE GENOMIC DNA]</scope>
    <source>
        <strain evidence="2 3">CBS 707.79</strain>
    </source>
</reference>
<evidence type="ECO:0000313" key="2">
    <source>
        <dbReference type="EMBL" id="PYH91204.1"/>
    </source>
</evidence>
<gene>
    <name evidence="2" type="ORF">BO71DRAFT_401600</name>
</gene>
<accession>A0A319D1M1</accession>
<proteinExistence type="predicted"/>
<sequence length="86" mass="8826">MHLGVVLPGQGVAPGADDQPKGGYFHAGPASGGVAANASVLLDVSLHDCPRATRATTGLMGFSGWKWIAPVGIFRKWNGCKPTTPV</sequence>
<dbReference type="EMBL" id="KZ825953">
    <property type="protein sequence ID" value="PYH91204.1"/>
    <property type="molecule type" value="Genomic_DNA"/>
</dbReference>
<evidence type="ECO:0000256" key="1">
    <source>
        <dbReference type="SAM" id="MobiDB-lite"/>
    </source>
</evidence>
<dbReference type="VEuPathDB" id="FungiDB:BO71DRAFT_401600"/>
<feature type="region of interest" description="Disordered" evidence="1">
    <location>
        <begin position="1"/>
        <end position="24"/>
    </location>
</feature>
<name>A0A319D1M1_9EURO</name>